<dbReference type="OrthoDB" id="1164240at2"/>
<dbReference type="AlphaFoldDB" id="A0A504J4S6"/>
<keyword evidence="2" id="KW-1185">Reference proteome</keyword>
<evidence type="ECO:0000313" key="2">
    <source>
        <dbReference type="Proteomes" id="UP000315540"/>
    </source>
</evidence>
<dbReference type="RefSeq" id="WP_140595852.1">
    <property type="nucleotide sequence ID" value="NZ_VFWZ01000007.1"/>
</dbReference>
<proteinExistence type="predicted"/>
<dbReference type="EMBL" id="VFWZ01000007">
    <property type="protein sequence ID" value="TPN83512.1"/>
    <property type="molecule type" value="Genomic_DNA"/>
</dbReference>
<name>A0A504J4S6_9FLAO</name>
<evidence type="ECO:0000313" key="1">
    <source>
        <dbReference type="EMBL" id="TPN83512.1"/>
    </source>
</evidence>
<gene>
    <name evidence="1" type="ORF">FHK87_20045</name>
</gene>
<accession>A0A504J4S6</accession>
<comment type="caution">
    <text evidence="1">The sequence shown here is derived from an EMBL/GenBank/DDBJ whole genome shotgun (WGS) entry which is preliminary data.</text>
</comment>
<protein>
    <submittedName>
        <fullName evidence="1">T9SS type A sorting domain-containing protein</fullName>
    </submittedName>
</protein>
<organism evidence="1 2">
    <name type="scientific">Aquimarina algicola</name>
    <dbReference type="NCBI Taxonomy" id="2589995"/>
    <lineage>
        <taxon>Bacteria</taxon>
        <taxon>Pseudomonadati</taxon>
        <taxon>Bacteroidota</taxon>
        <taxon>Flavobacteriia</taxon>
        <taxon>Flavobacteriales</taxon>
        <taxon>Flavobacteriaceae</taxon>
        <taxon>Aquimarina</taxon>
    </lineage>
</organism>
<reference evidence="1 2" key="1">
    <citation type="submission" date="2019-06" db="EMBL/GenBank/DDBJ databases">
        <authorList>
            <person name="Meng X."/>
        </authorList>
    </citation>
    <scope>NUCLEOTIDE SEQUENCE [LARGE SCALE GENOMIC DNA]</scope>
    <source>
        <strain evidence="1 2">M625</strain>
    </source>
</reference>
<dbReference type="Proteomes" id="UP000315540">
    <property type="component" value="Unassembled WGS sequence"/>
</dbReference>
<sequence length="117" mass="13856">MKNVILIIVVLMLGHTTYSHDFRFKKKIELNEITFSFELQSNATSESLTLLTNDRYQELLVKVIDKSGFVRIQKRLHADKEIDVSFLREGFYLVKVYHKNNMAVQRFYKGKDRLNVK</sequence>